<evidence type="ECO:0000259" key="2">
    <source>
        <dbReference type="SMART" id="SM00382"/>
    </source>
</evidence>
<reference evidence="3" key="1">
    <citation type="journal article" date="2019" name="Beilstein J. Org. Chem.">
        <title>Nanangenines: drimane sesquiterpenoids as the dominant metabolite cohort of a novel Australian fungus, Aspergillus nanangensis.</title>
        <authorList>
            <person name="Lacey H.J."/>
            <person name="Gilchrist C.L.M."/>
            <person name="Crombie A."/>
            <person name="Kalaitzis J.A."/>
            <person name="Vuong D."/>
            <person name="Rutledge P.J."/>
            <person name="Turner P."/>
            <person name="Pitt J.I."/>
            <person name="Lacey E."/>
            <person name="Chooi Y.H."/>
            <person name="Piggott A.M."/>
        </authorList>
    </citation>
    <scope>NUCLEOTIDE SEQUENCE</scope>
    <source>
        <strain evidence="3">MST-FP2251</strain>
    </source>
</reference>
<comment type="caution">
    <text evidence="3">The sequence shown here is derived from an EMBL/GenBank/DDBJ whole genome shotgun (WGS) entry which is preliminary data.</text>
</comment>
<name>A0AAD4GX76_ASPNN</name>
<feature type="domain" description="AAA+ ATPase" evidence="2">
    <location>
        <begin position="531"/>
        <end position="719"/>
    </location>
</feature>
<dbReference type="Gene3D" id="3.40.50.300">
    <property type="entry name" value="P-loop containing nucleotide triphosphate hydrolases"/>
    <property type="match status" value="1"/>
</dbReference>
<keyword evidence="4" id="KW-1185">Reference proteome</keyword>
<sequence length="1098" mass="122809">MTEKETTLEHDPNNSRRKRRKTDKQNDIDTARGSITKCVSSQRDEGPGGDLQTLPDSTPPADDKVLRECTDNFDNYGSSTNEQRMPDATSQPKSQPSTPTTHPVCDVIQHTDADTKKSPTRKTIKLNSNGKLLSSPAHKSSENGKKRTGRKSKHTKSGAKKGAVDESKMVILRYSKGTEDGFAILVDNILNSRTRHVPPQQRQAPVVPPVKRNEPPKTTHPFFMKKPSRKPDPLNQPTNPDDEQNMMTFPDQKNTQPLQNSSPFTKTFTSFKHRPSKLPEPAAPIWPPRDLSHVRGLESNSTSQQSDICYALGLGPKKEKMAAVSIRDDESVLSADLQGLHNDPPRALRIPGRNVASGHVLQTAVTRQLSHNSLCGTQKDSLSNTCHPAIAGLHSSIPDTLSPFDRGELDGQLWGQKYAPNSVDQVLQVTREVTMLRDWLKILMVSAVDTGKLSKGADKTDKKDEKARKKRKKSDKLDGFIVSSSDEDYQLDEVSSDDELAGDVTVTPRRTVIRSGDGAFDLKFGGEKGRFSNAILVSGPSGCGKTASVYAVAKELDFEVFEINPGSRRNARDILERVGDMTRNHLVHNMNGGEEKTECPSLDATTSDVKQNKLNGFFRSSGVNKKKSSLPKEQERKKENDQKRTKQQKQSFILLEEADVLFEEDKQFWSGVLTLISQSRRPIIITCNDENLIPVNDISPHAILRFRAPPQHIAVDYLLLLAANEGHLLKREALNALYASTGKDLRRSIAELNFWCQMAVGSEKSGLDWIIDRWPRGCDLDEDGNRLRVISLNTYERYMGWFSRDIILSDRLDGEVEPERESLAWWQLSLQDSEQMSNIDRVISPTEDSSKERQLKELRHFSDLMDSRSALDILSIDCPLDHRMDILDTSTCCTSEKQRANYIEGYPLLGVDLIPSHYSSLREDVASTFHAFIRRTFQPSPPTDIESTQAAKVLAKITQPKSAGSTHTEFLRSFAPIMRTDYVFPPPTGRAAPSFENGLQPIAEDLGPYIRAIMAFDLRLEQHRLQLSGLLSQEVQGTKRVRKTRASRAALEGGNKADTRKERWFPPDTNASLVLGTGKREWQDLLVRNGERTGIGEF</sequence>
<protein>
    <recommendedName>
        <fullName evidence="2">AAA+ ATPase domain-containing protein</fullName>
    </recommendedName>
</protein>
<feature type="compositionally biased region" description="Basic and acidic residues" evidence="1">
    <location>
        <begin position="61"/>
        <end position="70"/>
    </location>
</feature>
<reference evidence="3" key="2">
    <citation type="submission" date="2020-02" db="EMBL/GenBank/DDBJ databases">
        <authorList>
            <person name="Gilchrist C.L.M."/>
            <person name="Chooi Y.-H."/>
        </authorList>
    </citation>
    <scope>NUCLEOTIDE SEQUENCE</scope>
    <source>
        <strain evidence="3">MST-FP2251</strain>
    </source>
</reference>
<proteinExistence type="predicted"/>
<dbReference type="SMART" id="SM00382">
    <property type="entry name" value="AAA"/>
    <property type="match status" value="1"/>
</dbReference>
<feature type="region of interest" description="Disordered" evidence="1">
    <location>
        <begin position="619"/>
        <end position="648"/>
    </location>
</feature>
<dbReference type="GO" id="GO:0003677">
    <property type="term" value="F:DNA binding"/>
    <property type="evidence" value="ECO:0007669"/>
    <property type="project" value="TreeGrafter"/>
</dbReference>
<dbReference type="PANTHER" id="PTHR23389">
    <property type="entry name" value="CHROMOSOME TRANSMISSION FIDELITY FACTOR 18"/>
    <property type="match status" value="1"/>
</dbReference>
<dbReference type="Proteomes" id="UP001194746">
    <property type="component" value="Unassembled WGS sequence"/>
</dbReference>
<gene>
    <name evidence="3" type="ORF">FE257_001513</name>
</gene>
<dbReference type="PANTHER" id="PTHR23389:SF21">
    <property type="entry name" value="ATPASE FAMILY AAA DOMAIN-CONTAINING PROTEIN 5"/>
    <property type="match status" value="1"/>
</dbReference>
<evidence type="ECO:0000256" key="1">
    <source>
        <dbReference type="SAM" id="MobiDB-lite"/>
    </source>
</evidence>
<evidence type="ECO:0000313" key="3">
    <source>
        <dbReference type="EMBL" id="KAF9892405.1"/>
    </source>
</evidence>
<dbReference type="EMBL" id="VCAU01000012">
    <property type="protein sequence ID" value="KAF9892405.1"/>
    <property type="molecule type" value="Genomic_DNA"/>
</dbReference>
<dbReference type="InterPro" id="IPR003959">
    <property type="entry name" value="ATPase_AAA_core"/>
</dbReference>
<feature type="compositionally biased region" description="Basic and acidic residues" evidence="1">
    <location>
        <begin position="1055"/>
        <end position="1065"/>
    </location>
</feature>
<feature type="compositionally biased region" description="Basic and acidic residues" evidence="1">
    <location>
        <begin position="1"/>
        <end position="14"/>
    </location>
</feature>
<feature type="region of interest" description="Disordered" evidence="1">
    <location>
        <begin position="1041"/>
        <end position="1065"/>
    </location>
</feature>
<feature type="compositionally biased region" description="Polar residues" evidence="1">
    <location>
        <begin position="235"/>
        <end position="248"/>
    </location>
</feature>
<dbReference type="GO" id="GO:0005524">
    <property type="term" value="F:ATP binding"/>
    <property type="evidence" value="ECO:0007669"/>
    <property type="project" value="InterPro"/>
</dbReference>
<dbReference type="GO" id="GO:0016887">
    <property type="term" value="F:ATP hydrolysis activity"/>
    <property type="evidence" value="ECO:0007669"/>
    <property type="project" value="InterPro"/>
</dbReference>
<dbReference type="InterPro" id="IPR027417">
    <property type="entry name" value="P-loop_NTPase"/>
</dbReference>
<dbReference type="GO" id="GO:0005634">
    <property type="term" value="C:nucleus"/>
    <property type="evidence" value="ECO:0007669"/>
    <property type="project" value="TreeGrafter"/>
</dbReference>
<dbReference type="AlphaFoldDB" id="A0AAD4GX76"/>
<dbReference type="Pfam" id="PF00004">
    <property type="entry name" value="AAA"/>
    <property type="match status" value="1"/>
</dbReference>
<feature type="compositionally biased region" description="Polar residues" evidence="1">
    <location>
        <begin position="72"/>
        <end position="101"/>
    </location>
</feature>
<feature type="region of interest" description="Disordered" evidence="1">
    <location>
        <begin position="194"/>
        <end position="248"/>
    </location>
</feature>
<feature type="region of interest" description="Disordered" evidence="1">
    <location>
        <begin position="1"/>
        <end position="168"/>
    </location>
</feature>
<evidence type="ECO:0000313" key="4">
    <source>
        <dbReference type="Proteomes" id="UP001194746"/>
    </source>
</evidence>
<feature type="compositionally biased region" description="Basic residues" evidence="1">
    <location>
        <begin position="146"/>
        <end position="159"/>
    </location>
</feature>
<accession>A0AAD4GX76</accession>
<organism evidence="3 4">
    <name type="scientific">Aspergillus nanangensis</name>
    <dbReference type="NCBI Taxonomy" id="2582783"/>
    <lineage>
        <taxon>Eukaryota</taxon>
        <taxon>Fungi</taxon>
        <taxon>Dikarya</taxon>
        <taxon>Ascomycota</taxon>
        <taxon>Pezizomycotina</taxon>
        <taxon>Eurotiomycetes</taxon>
        <taxon>Eurotiomycetidae</taxon>
        <taxon>Eurotiales</taxon>
        <taxon>Aspergillaceae</taxon>
        <taxon>Aspergillus</taxon>
        <taxon>Aspergillus subgen. Circumdati</taxon>
    </lineage>
</organism>
<dbReference type="InterPro" id="IPR003593">
    <property type="entry name" value="AAA+_ATPase"/>
</dbReference>
<feature type="compositionally biased region" description="Basic and acidic residues" evidence="1">
    <location>
        <begin position="630"/>
        <end position="644"/>
    </location>
</feature>
<dbReference type="SUPFAM" id="SSF52540">
    <property type="entry name" value="P-loop containing nucleoside triphosphate hydrolases"/>
    <property type="match status" value="1"/>
</dbReference>